<dbReference type="EMBL" id="WNAJ01000036">
    <property type="protein sequence ID" value="MTR87030.1"/>
    <property type="molecule type" value="Genomic_DNA"/>
</dbReference>
<accession>A0A6L6L9D1</accession>
<dbReference type="AlphaFoldDB" id="A0A6L6L9D1"/>
<reference evidence="1 2" key="1">
    <citation type="journal article" date="2019" name="Nat. Med.">
        <title>A library of human gut bacterial isolates paired with longitudinal multiomics data enables mechanistic microbiome research.</title>
        <authorList>
            <person name="Poyet M."/>
            <person name="Groussin M."/>
            <person name="Gibbons S.M."/>
            <person name="Avila-Pacheco J."/>
            <person name="Jiang X."/>
            <person name="Kearney S.M."/>
            <person name="Perrotta A.R."/>
            <person name="Berdy B."/>
            <person name="Zhao S."/>
            <person name="Lieberman T.D."/>
            <person name="Swanson P.K."/>
            <person name="Smith M."/>
            <person name="Roesemann S."/>
            <person name="Alexander J.E."/>
            <person name="Rich S.A."/>
            <person name="Livny J."/>
            <person name="Vlamakis H."/>
            <person name="Clish C."/>
            <person name="Bullock K."/>
            <person name="Deik A."/>
            <person name="Scott J."/>
            <person name="Pierce K.A."/>
            <person name="Xavier R.J."/>
            <person name="Alm E.J."/>
        </authorList>
    </citation>
    <scope>NUCLEOTIDE SEQUENCE [LARGE SCALE GENOMIC DNA]</scope>
    <source>
        <strain evidence="1 2">BIOML-A1</strain>
    </source>
</reference>
<organism evidence="1 2">
    <name type="scientific">Roseburia intestinalis</name>
    <dbReference type="NCBI Taxonomy" id="166486"/>
    <lineage>
        <taxon>Bacteria</taxon>
        <taxon>Bacillati</taxon>
        <taxon>Bacillota</taxon>
        <taxon>Clostridia</taxon>
        <taxon>Lachnospirales</taxon>
        <taxon>Lachnospiraceae</taxon>
        <taxon>Roseburia</taxon>
    </lineage>
</organism>
<gene>
    <name evidence="1" type="ORF">GMD50_18755</name>
</gene>
<dbReference type="Proteomes" id="UP000478483">
    <property type="component" value="Unassembled WGS sequence"/>
</dbReference>
<sequence length="298" mass="34399">MLIPFKKADCQMVTIMQSVMKFFQYEAPSETYYLMGNARMLTLAFLDDHVSLFRQGFAYVNDVCYFSGAWDSDFLTLDADGFIEKLNEKWHEWADMQQPMPIIVGLVDSDKISPAFYVLVGYNKENAFYELLTATGEQVLMSETQMKRDHNRYGFATIDVPYNFLVKSQYYRTVEGAGVGILQKAGLTLSQHLKMTQVLEKLDRNAKEENLEALQEELQLLGTRFLGGDVSKSLNRIEYGEALRMAGYESMGEQYQILGQYWEQLLTSQMEQHIVNIPLLRSILDMERQLIKEQKESV</sequence>
<evidence type="ECO:0000313" key="1">
    <source>
        <dbReference type="EMBL" id="MTR87030.1"/>
    </source>
</evidence>
<dbReference type="RefSeq" id="WP_118413542.1">
    <property type="nucleotide sequence ID" value="NZ_QRPI01000033.1"/>
</dbReference>
<evidence type="ECO:0000313" key="2">
    <source>
        <dbReference type="Proteomes" id="UP000478483"/>
    </source>
</evidence>
<proteinExistence type="predicted"/>
<name>A0A6L6L9D1_9FIRM</name>
<comment type="caution">
    <text evidence="1">The sequence shown here is derived from an EMBL/GenBank/DDBJ whole genome shotgun (WGS) entry which is preliminary data.</text>
</comment>
<protein>
    <submittedName>
        <fullName evidence="1">Uncharacterized protein</fullName>
    </submittedName>
</protein>